<evidence type="ECO:0000313" key="2">
    <source>
        <dbReference type="Proteomes" id="UP000821865"/>
    </source>
</evidence>
<evidence type="ECO:0000313" key="1">
    <source>
        <dbReference type="EMBL" id="KAH7967245.1"/>
    </source>
</evidence>
<gene>
    <name evidence="1" type="ORF">HPB49_023769</name>
</gene>
<reference evidence="1" key="1">
    <citation type="submission" date="2020-05" db="EMBL/GenBank/DDBJ databases">
        <title>Large-scale comparative analyses of tick genomes elucidate their genetic diversity and vector capacities.</title>
        <authorList>
            <person name="Jia N."/>
            <person name="Wang J."/>
            <person name="Shi W."/>
            <person name="Du L."/>
            <person name="Sun Y."/>
            <person name="Zhan W."/>
            <person name="Jiang J."/>
            <person name="Wang Q."/>
            <person name="Zhang B."/>
            <person name="Ji P."/>
            <person name="Sakyi L.B."/>
            <person name="Cui X."/>
            <person name="Yuan T."/>
            <person name="Jiang B."/>
            <person name="Yang W."/>
            <person name="Lam T.T.-Y."/>
            <person name="Chang Q."/>
            <person name="Ding S."/>
            <person name="Wang X."/>
            <person name="Zhu J."/>
            <person name="Ruan X."/>
            <person name="Zhao L."/>
            <person name="Wei J."/>
            <person name="Que T."/>
            <person name="Du C."/>
            <person name="Cheng J."/>
            <person name="Dai P."/>
            <person name="Han X."/>
            <person name="Huang E."/>
            <person name="Gao Y."/>
            <person name="Liu J."/>
            <person name="Shao H."/>
            <person name="Ye R."/>
            <person name="Li L."/>
            <person name="Wei W."/>
            <person name="Wang X."/>
            <person name="Wang C."/>
            <person name="Yang T."/>
            <person name="Huo Q."/>
            <person name="Li W."/>
            <person name="Guo W."/>
            <person name="Chen H."/>
            <person name="Zhou L."/>
            <person name="Ni X."/>
            <person name="Tian J."/>
            <person name="Zhou Y."/>
            <person name="Sheng Y."/>
            <person name="Liu T."/>
            <person name="Pan Y."/>
            <person name="Xia L."/>
            <person name="Li J."/>
            <person name="Zhao F."/>
            <person name="Cao W."/>
        </authorList>
    </citation>
    <scope>NUCLEOTIDE SEQUENCE</scope>
    <source>
        <strain evidence="1">Dsil-2018</strain>
    </source>
</reference>
<keyword evidence="2" id="KW-1185">Reference proteome</keyword>
<proteinExistence type="predicted"/>
<dbReference type="Proteomes" id="UP000821865">
    <property type="component" value="Chromosome 2"/>
</dbReference>
<name>A0ACB8DGY2_DERSI</name>
<accession>A0ACB8DGY2</accession>
<dbReference type="EMBL" id="CM023471">
    <property type="protein sequence ID" value="KAH7967245.1"/>
    <property type="molecule type" value="Genomic_DNA"/>
</dbReference>
<sequence>MLVASASMEVALGATTALAAVFNSAGVRGSVDVEPLAAAAHGVSVRASLVGGQPRETFRWAVHRLPPRHDSSAPCANDWIGEPIQDLTGEFGQLTSEQETRLATKTPLPVEPRQWAGRALVLHSVQTGRTACAALQPPGAPVTTYAARFTGPPVAGTLFVRRWPSFGTVYAELHWTNGTRRDAQVRWSIHTRKQDQPTRLQQPPPGAPTADLTHVTPPNVPKPPTVEPCYTPPDSCSQVSVGKRPGNVGTRTYHVLEGVPPALDTCGGGDSASGSQLVATLVDVATAQPMAAAVLHEWRSRHAVADLGVRHGKLIFHQPSPFEPTLSIVQLENLDYVASKLLIGPISIGTADKQCPGPAAPYNPAKVEHTASPPEGHGTTDQFPVGDLSGKYGPVAGHRAVYWHLLDPTLPLSGHESVVGRMLLVRGSDGRPLVCANLLPVSARPLLRVRATLEGPLRGSITITRADHAEDPLGDAYVDLGLCWQDGRNGSVDHNWHLHSVPLASGSFDCAATKGHYNPHRVDTGPAYGCECTTHAPLRCEAGDLAGRQGVVSIPDCRTGLARYHFADSHVALSGPTSVIGLPVVFHESHFRMPRVACANLKPL</sequence>
<comment type="caution">
    <text evidence="1">The sequence shown here is derived from an EMBL/GenBank/DDBJ whole genome shotgun (WGS) entry which is preliminary data.</text>
</comment>
<organism evidence="1 2">
    <name type="scientific">Dermacentor silvarum</name>
    <name type="common">Tick</name>
    <dbReference type="NCBI Taxonomy" id="543639"/>
    <lineage>
        <taxon>Eukaryota</taxon>
        <taxon>Metazoa</taxon>
        <taxon>Ecdysozoa</taxon>
        <taxon>Arthropoda</taxon>
        <taxon>Chelicerata</taxon>
        <taxon>Arachnida</taxon>
        <taxon>Acari</taxon>
        <taxon>Parasitiformes</taxon>
        <taxon>Ixodida</taxon>
        <taxon>Ixodoidea</taxon>
        <taxon>Ixodidae</taxon>
        <taxon>Rhipicephalinae</taxon>
        <taxon>Dermacentor</taxon>
    </lineage>
</organism>
<protein>
    <submittedName>
        <fullName evidence="1">Uncharacterized protein</fullName>
    </submittedName>
</protein>